<organism evidence="3 4">
    <name type="scientific">Candidatus Pantoea multigeneris</name>
    <dbReference type="NCBI Taxonomy" id="2608357"/>
    <lineage>
        <taxon>Bacteria</taxon>
        <taxon>Pseudomonadati</taxon>
        <taxon>Pseudomonadota</taxon>
        <taxon>Gammaproteobacteria</taxon>
        <taxon>Enterobacterales</taxon>
        <taxon>Erwiniaceae</taxon>
        <taxon>Pantoea</taxon>
    </lineage>
</organism>
<comment type="similarity">
    <text evidence="1">To bacterial alkanal monooxygenase alpha and beta chains.</text>
</comment>
<proteinExistence type="predicted"/>
<sequence length="336" mass="36958">MSEKKSVRLSVLDLAPVPQGSRPHDAFNTSLALARQSEQLGYHRYWLAEHHNMTGIASAATSVLIGYLAANTKHLRLGSGGIMLPNHAPLVIAEQFGTLATLYPDRIDLGVGRAPGSDQRTMMALRRHLSSAQADTFPDDVAELIRWFDHQESEAPLVQPVPGLGINIPLWLLGSSLYSAQLAAKMGLPFAFASHFAPEQLMHALHLYREEFQPSARLDKPYAMACVNVIAADSVQEARYLFTSQQQQFINLRRGKPGPLPAPVENMDNIWSPSEQYGVQQALSMSLVGDVEKVRQGLATLRRETLVDEIMVNGQIFSPEARLHSYALAMEAADGL</sequence>
<dbReference type="InterPro" id="IPR019949">
    <property type="entry name" value="CmoO-like"/>
</dbReference>
<gene>
    <name evidence="3" type="ORF">F3J40_13430</name>
</gene>
<dbReference type="InterPro" id="IPR036661">
    <property type="entry name" value="Luciferase-like_sf"/>
</dbReference>
<evidence type="ECO:0000313" key="4">
    <source>
        <dbReference type="Proteomes" id="UP001515683"/>
    </source>
</evidence>
<feature type="domain" description="Luciferase-like" evidence="2">
    <location>
        <begin position="15"/>
        <end position="308"/>
    </location>
</feature>
<dbReference type="Proteomes" id="UP001515683">
    <property type="component" value="Unassembled WGS sequence"/>
</dbReference>
<keyword evidence="4" id="KW-1185">Reference proteome</keyword>
<dbReference type="CDD" id="cd00347">
    <property type="entry name" value="Flavin_utilizing_monoxygenases"/>
    <property type="match status" value="2"/>
</dbReference>
<dbReference type="NCBIfam" id="TIGR03558">
    <property type="entry name" value="oxido_grp_1"/>
    <property type="match status" value="1"/>
</dbReference>
<name>A0ABX0RB61_9GAMM</name>
<dbReference type="InterPro" id="IPR050766">
    <property type="entry name" value="Bact_Lucif_Oxidored"/>
</dbReference>
<dbReference type="InterPro" id="IPR011251">
    <property type="entry name" value="Luciferase-like_dom"/>
</dbReference>
<dbReference type="NCBIfam" id="NF007802">
    <property type="entry name" value="PRK10508.1"/>
    <property type="match status" value="1"/>
</dbReference>
<evidence type="ECO:0000313" key="3">
    <source>
        <dbReference type="EMBL" id="NIF22595.1"/>
    </source>
</evidence>
<dbReference type="Gene3D" id="3.20.20.30">
    <property type="entry name" value="Luciferase-like domain"/>
    <property type="match status" value="1"/>
</dbReference>
<dbReference type="RefSeq" id="WP_167015372.1">
    <property type="nucleotide sequence ID" value="NZ_VWXF01000005.1"/>
</dbReference>
<protein>
    <submittedName>
        <fullName evidence="3">Luciferase-like monooxygenase</fullName>
    </submittedName>
</protein>
<dbReference type="PANTHER" id="PTHR30137">
    <property type="entry name" value="LUCIFERASE-LIKE MONOOXYGENASE"/>
    <property type="match status" value="1"/>
</dbReference>
<comment type="caution">
    <text evidence="3">The sequence shown here is derived from an EMBL/GenBank/DDBJ whole genome shotgun (WGS) entry which is preliminary data.</text>
</comment>
<accession>A0ABX0RB61</accession>
<dbReference type="PANTHER" id="PTHR30137:SF6">
    <property type="entry name" value="LUCIFERASE-LIKE MONOOXYGENASE"/>
    <property type="match status" value="1"/>
</dbReference>
<dbReference type="Pfam" id="PF00296">
    <property type="entry name" value="Bac_luciferase"/>
    <property type="match status" value="1"/>
</dbReference>
<dbReference type="EMBL" id="VWXF01000005">
    <property type="protein sequence ID" value="NIF22595.1"/>
    <property type="molecule type" value="Genomic_DNA"/>
</dbReference>
<evidence type="ECO:0000256" key="1">
    <source>
        <dbReference type="ARBA" id="ARBA00007789"/>
    </source>
</evidence>
<reference evidence="3 4" key="1">
    <citation type="journal article" date="2019" name="bioRxiv">
        <title>Bacteria contribute to plant secondary compound degradation in a generalist herbivore system.</title>
        <authorList>
            <person name="Francoeur C.B."/>
            <person name="Khadempour L."/>
            <person name="Moreira-Soto R.D."/>
            <person name="Gotting K."/>
            <person name="Book A.J."/>
            <person name="Pinto-Tomas A.A."/>
            <person name="Keefover-Ring K."/>
            <person name="Currie C.R."/>
        </authorList>
    </citation>
    <scope>NUCLEOTIDE SEQUENCE [LARGE SCALE GENOMIC DNA]</scope>
    <source>
        <strain evidence="3">Acro-835</strain>
    </source>
</reference>
<dbReference type="SUPFAM" id="SSF51679">
    <property type="entry name" value="Bacterial luciferase-like"/>
    <property type="match status" value="1"/>
</dbReference>
<evidence type="ECO:0000259" key="2">
    <source>
        <dbReference type="Pfam" id="PF00296"/>
    </source>
</evidence>